<accession>A0ABP1A8D4</accession>
<feature type="transmembrane region" description="Helical" evidence="9">
    <location>
        <begin position="185"/>
        <end position="205"/>
    </location>
</feature>
<evidence type="ECO:0000256" key="5">
    <source>
        <dbReference type="ARBA" id="ARBA00022989"/>
    </source>
</evidence>
<dbReference type="PROSITE" id="PS50866">
    <property type="entry name" value="GOLD"/>
    <property type="match status" value="1"/>
</dbReference>
<dbReference type="Proteomes" id="UP001497522">
    <property type="component" value="Chromosome 1"/>
</dbReference>
<comment type="similarity">
    <text evidence="2 7">Belongs to the EMP24/GP25L family.</text>
</comment>
<evidence type="ECO:0000313" key="12">
    <source>
        <dbReference type="EMBL" id="CAK9858772.1"/>
    </source>
</evidence>
<comment type="subcellular location">
    <subcellularLocation>
        <location evidence="1 7">Membrane</location>
        <topology evidence="1 7">Single-pass type I membrane protein</topology>
    </subcellularLocation>
</comment>
<keyword evidence="6 9" id="KW-0472">Membrane</keyword>
<keyword evidence="13" id="KW-1185">Reference proteome</keyword>
<dbReference type="PANTHER" id="PTHR22811">
    <property type="entry name" value="TRANSMEMBRANE EMP24 DOMAIN-CONTAINING PROTEIN"/>
    <property type="match status" value="1"/>
</dbReference>
<evidence type="ECO:0000256" key="1">
    <source>
        <dbReference type="ARBA" id="ARBA00004479"/>
    </source>
</evidence>
<organism evidence="12 13">
    <name type="scientific">Sphagnum jensenii</name>
    <dbReference type="NCBI Taxonomy" id="128206"/>
    <lineage>
        <taxon>Eukaryota</taxon>
        <taxon>Viridiplantae</taxon>
        <taxon>Streptophyta</taxon>
        <taxon>Embryophyta</taxon>
        <taxon>Bryophyta</taxon>
        <taxon>Sphagnophytina</taxon>
        <taxon>Sphagnopsida</taxon>
        <taxon>Sphagnales</taxon>
        <taxon>Sphagnaceae</taxon>
        <taxon>Sphagnum</taxon>
    </lineage>
</organism>
<dbReference type="EMBL" id="OZ023702">
    <property type="protein sequence ID" value="CAK9858772.1"/>
    <property type="molecule type" value="Genomic_DNA"/>
</dbReference>
<evidence type="ECO:0000256" key="4">
    <source>
        <dbReference type="ARBA" id="ARBA00022729"/>
    </source>
</evidence>
<evidence type="ECO:0000256" key="6">
    <source>
        <dbReference type="ARBA" id="ARBA00023136"/>
    </source>
</evidence>
<keyword evidence="4 10" id="KW-0732">Signal</keyword>
<evidence type="ECO:0000256" key="7">
    <source>
        <dbReference type="RuleBase" id="RU003827"/>
    </source>
</evidence>
<feature type="signal peptide" evidence="10">
    <location>
        <begin position="1"/>
        <end position="32"/>
    </location>
</feature>
<keyword evidence="3 7" id="KW-0812">Transmembrane</keyword>
<reference evidence="12 13" key="1">
    <citation type="submission" date="2024-03" db="EMBL/GenBank/DDBJ databases">
        <authorList>
            <consortium name="ELIXIR-Norway"/>
            <consortium name="Elixir Norway"/>
        </authorList>
    </citation>
    <scope>NUCLEOTIDE SEQUENCE [LARGE SCALE GENOMIC DNA]</scope>
</reference>
<feature type="chain" id="PRO_5045478507" description="GOLD domain-containing protein" evidence="10">
    <location>
        <begin position="33"/>
        <end position="217"/>
    </location>
</feature>
<keyword evidence="5 9" id="KW-1133">Transmembrane helix</keyword>
<evidence type="ECO:0000256" key="2">
    <source>
        <dbReference type="ARBA" id="ARBA00007104"/>
    </source>
</evidence>
<protein>
    <recommendedName>
        <fullName evidence="11">GOLD domain-containing protein</fullName>
    </recommendedName>
</protein>
<dbReference type="InterPro" id="IPR009038">
    <property type="entry name" value="GOLD_dom"/>
</dbReference>
<sequence length="217" mass="24474">MDVKLLSSATPLLLLLHLLLLLCMQAWPVVEGLQLEVTGRTTKCIAEEIQSDVLVVGDYKVVSTSEDGLSVTAKVTSPYGKQLHHLENVHSGQFAFTSKESGKYVACFWLQSAHPNVHLNLALDWKTGVGAKDWESIAKKEKLDGMQLELRQLEEAVGSIHKEMLYLRDREAEMRNLNELTNSRVGWFGIMSLLVCLGVAGWQLWHLKTFFERKKLL</sequence>
<feature type="domain" description="GOLD" evidence="11">
    <location>
        <begin position="42"/>
        <end position="152"/>
    </location>
</feature>
<evidence type="ECO:0000256" key="3">
    <source>
        <dbReference type="ARBA" id="ARBA00022692"/>
    </source>
</evidence>
<keyword evidence="8" id="KW-0175">Coiled coil</keyword>
<evidence type="ECO:0000256" key="9">
    <source>
        <dbReference type="SAM" id="Phobius"/>
    </source>
</evidence>
<dbReference type="InterPro" id="IPR015720">
    <property type="entry name" value="Emp24-like"/>
</dbReference>
<evidence type="ECO:0000259" key="11">
    <source>
        <dbReference type="PROSITE" id="PS50866"/>
    </source>
</evidence>
<gene>
    <name evidence="12" type="ORF">CSSPJE1EN2_LOCUS1767</name>
</gene>
<dbReference type="SMART" id="SM01190">
    <property type="entry name" value="EMP24_GP25L"/>
    <property type="match status" value="1"/>
</dbReference>
<evidence type="ECO:0000256" key="10">
    <source>
        <dbReference type="SAM" id="SignalP"/>
    </source>
</evidence>
<proteinExistence type="inferred from homology"/>
<evidence type="ECO:0000256" key="8">
    <source>
        <dbReference type="SAM" id="Coils"/>
    </source>
</evidence>
<dbReference type="Pfam" id="PF01105">
    <property type="entry name" value="EMP24_GP25L"/>
    <property type="match status" value="1"/>
</dbReference>
<evidence type="ECO:0000313" key="13">
    <source>
        <dbReference type="Proteomes" id="UP001497522"/>
    </source>
</evidence>
<name>A0ABP1A8D4_9BRYO</name>
<feature type="coiled-coil region" evidence="8">
    <location>
        <begin position="136"/>
        <end position="163"/>
    </location>
</feature>